<evidence type="ECO:0000313" key="1">
    <source>
        <dbReference type="EMBL" id="GCL52049.1"/>
    </source>
</evidence>
<name>A0A6H9GPV9_MICAE</name>
<dbReference type="EMBL" id="BJCI01000081">
    <property type="protein sequence ID" value="GCL52049.1"/>
    <property type="molecule type" value="Genomic_DNA"/>
</dbReference>
<sequence>MVRLALGMIRMSVDKWVLYTPVKLNLTTSDRFSTGTEN</sequence>
<proteinExistence type="predicted"/>
<organism evidence="1 2">
    <name type="scientific">Microcystis aeruginosa NIES-3804</name>
    <dbReference type="NCBI Taxonomy" id="2517783"/>
    <lineage>
        <taxon>Bacteria</taxon>
        <taxon>Bacillati</taxon>
        <taxon>Cyanobacteriota</taxon>
        <taxon>Cyanophyceae</taxon>
        <taxon>Oscillatoriophycideae</taxon>
        <taxon>Chroococcales</taxon>
        <taxon>Microcystaceae</taxon>
        <taxon>Microcystis</taxon>
    </lineage>
</organism>
<evidence type="ECO:0000313" key="2">
    <source>
        <dbReference type="Proteomes" id="UP000435041"/>
    </source>
</evidence>
<gene>
    <name evidence="1" type="ORF">NIES3804_36370</name>
</gene>
<comment type="caution">
    <text evidence="1">The sequence shown here is derived from an EMBL/GenBank/DDBJ whole genome shotgun (WGS) entry which is preliminary data.</text>
</comment>
<dbReference type="AlphaFoldDB" id="A0A6H9GPV9"/>
<accession>A0A6H9GPV9</accession>
<reference evidence="1 2" key="1">
    <citation type="submission" date="2019-02" db="EMBL/GenBank/DDBJ databases">
        <title>Draft genome sequence of Arthrospira platensis NIES-3804.</title>
        <authorList>
            <person name="Yamaguchi H."/>
            <person name="Suzuki S."/>
            <person name="Kawachi M."/>
        </authorList>
    </citation>
    <scope>NUCLEOTIDE SEQUENCE [LARGE SCALE GENOMIC DNA]</scope>
    <source>
        <strain evidence="1 2">NIES-3804</strain>
    </source>
</reference>
<protein>
    <submittedName>
        <fullName evidence="1">Virulence factor MviN homolog</fullName>
    </submittedName>
</protein>
<dbReference type="Proteomes" id="UP000435041">
    <property type="component" value="Unassembled WGS sequence"/>
</dbReference>